<dbReference type="EnsemblMetazoa" id="G5540.1">
    <property type="protein sequence ID" value="G5540.1:cds"/>
    <property type="gene ID" value="G5540"/>
</dbReference>
<reference evidence="1" key="1">
    <citation type="submission" date="2022-08" db="UniProtKB">
        <authorList>
            <consortium name="EnsemblMetazoa"/>
        </authorList>
    </citation>
    <scope>IDENTIFICATION</scope>
    <source>
        <strain evidence="1">05x7-T-G4-1.051#20</strain>
    </source>
</reference>
<evidence type="ECO:0000313" key="2">
    <source>
        <dbReference type="Proteomes" id="UP000005408"/>
    </source>
</evidence>
<dbReference type="AlphaFoldDB" id="A0A8W8NEU8"/>
<name>A0A8W8NEU8_MAGGI</name>
<evidence type="ECO:0008006" key="3">
    <source>
        <dbReference type="Google" id="ProtNLM"/>
    </source>
</evidence>
<dbReference type="Proteomes" id="UP000005408">
    <property type="component" value="Unassembled WGS sequence"/>
</dbReference>
<accession>A0A8W8NEU8</accession>
<proteinExistence type="predicted"/>
<sequence length="127" mass="14139">MQKKQNNTYPSKSLFQPRKRTEKIIQPLEILSTHRTDGVLRVVTGNANDQGMLSLLSVVQSFEDDNEKCSAKFPSMKGKCPKEPCTMTSCTEAGAVCKNNYCGGCNAKWFTNGEISEGCSKFFLEKE</sequence>
<organism evidence="1 2">
    <name type="scientific">Magallana gigas</name>
    <name type="common">Pacific oyster</name>
    <name type="synonym">Crassostrea gigas</name>
    <dbReference type="NCBI Taxonomy" id="29159"/>
    <lineage>
        <taxon>Eukaryota</taxon>
        <taxon>Metazoa</taxon>
        <taxon>Spiralia</taxon>
        <taxon>Lophotrochozoa</taxon>
        <taxon>Mollusca</taxon>
        <taxon>Bivalvia</taxon>
        <taxon>Autobranchia</taxon>
        <taxon>Pteriomorphia</taxon>
        <taxon>Ostreida</taxon>
        <taxon>Ostreoidea</taxon>
        <taxon>Ostreidae</taxon>
        <taxon>Magallana</taxon>
    </lineage>
</organism>
<evidence type="ECO:0000313" key="1">
    <source>
        <dbReference type="EnsemblMetazoa" id="G5540.1:cds"/>
    </source>
</evidence>
<keyword evidence="2" id="KW-1185">Reference proteome</keyword>
<protein>
    <recommendedName>
        <fullName evidence="3">IBR domain-containing protein</fullName>
    </recommendedName>
</protein>